<evidence type="ECO:0000313" key="3">
    <source>
        <dbReference type="Proteomes" id="UP000191522"/>
    </source>
</evidence>
<dbReference type="Proteomes" id="UP000191522">
    <property type="component" value="Unassembled WGS sequence"/>
</dbReference>
<evidence type="ECO:0000313" key="2">
    <source>
        <dbReference type="EMBL" id="OQD76478.1"/>
    </source>
</evidence>
<name>A0A1V6PHF7_PENDC</name>
<dbReference type="SUPFAM" id="SSF48452">
    <property type="entry name" value="TPR-like"/>
    <property type="match status" value="1"/>
</dbReference>
<evidence type="ECO:0000256" key="1">
    <source>
        <dbReference type="PROSITE-ProRule" id="PRU00339"/>
    </source>
</evidence>
<accession>A0A1V6PHF7</accession>
<keyword evidence="1" id="KW-0802">TPR repeat</keyword>
<feature type="repeat" description="TPR" evidence="1">
    <location>
        <begin position="216"/>
        <end position="249"/>
    </location>
</feature>
<dbReference type="InterPro" id="IPR019734">
    <property type="entry name" value="TPR_rpt"/>
</dbReference>
<dbReference type="PROSITE" id="PS50005">
    <property type="entry name" value="TPR"/>
    <property type="match status" value="1"/>
</dbReference>
<gene>
    <name evidence="2" type="ORF">PENDEC_c004G05077</name>
</gene>
<dbReference type="AlphaFoldDB" id="A0A1V6PHF7"/>
<sequence>MAFKLFGLHFLRRWKRKQPAQTQRKQPLNKWKPLQLKSGKTKLRRDLQEATAIIDAQKKQLAEYDFLLTHSQAIEIDSAVNSFRPDMKEITMPVTPLGPKSTPTSRWIEDIWLCVDHDIKCLKHAERHWKNGNPAYALQHVSNSINAGSHAYNPFISPCEEMRCRVFIAAVLHTLGKYEDSKERVDVILQMIANGYIDQANLGRVFPRPSPRDTVGITHYIQGRNLMKLGSLPEAYLSFSRALEVPPYHDTVRGFQQQLAREWPTCNQSLELGNA</sequence>
<reference evidence="3" key="1">
    <citation type="journal article" date="2017" name="Nat. Microbiol.">
        <title>Global analysis of biosynthetic gene clusters reveals vast potential of secondary metabolite production in Penicillium species.</title>
        <authorList>
            <person name="Nielsen J.C."/>
            <person name="Grijseels S."/>
            <person name="Prigent S."/>
            <person name="Ji B."/>
            <person name="Dainat J."/>
            <person name="Nielsen K.F."/>
            <person name="Frisvad J.C."/>
            <person name="Workman M."/>
            <person name="Nielsen J."/>
        </authorList>
    </citation>
    <scope>NUCLEOTIDE SEQUENCE [LARGE SCALE GENOMIC DNA]</scope>
    <source>
        <strain evidence="3">IBT 11843</strain>
    </source>
</reference>
<dbReference type="InterPro" id="IPR011990">
    <property type="entry name" value="TPR-like_helical_dom_sf"/>
</dbReference>
<organism evidence="2 3">
    <name type="scientific">Penicillium decumbens</name>
    <dbReference type="NCBI Taxonomy" id="69771"/>
    <lineage>
        <taxon>Eukaryota</taxon>
        <taxon>Fungi</taxon>
        <taxon>Dikarya</taxon>
        <taxon>Ascomycota</taxon>
        <taxon>Pezizomycotina</taxon>
        <taxon>Eurotiomycetes</taxon>
        <taxon>Eurotiomycetidae</taxon>
        <taxon>Eurotiales</taxon>
        <taxon>Aspergillaceae</taxon>
        <taxon>Penicillium</taxon>
    </lineage>
</organism>
<keyword evidence="3" id="KW-1185">Reference proteome</keyword>
<proteinExistence type="predicted"/>
<protein>
    <submittedName>
        <fullName evidence="2">Uncharacterized protein</fullName>
    </submittedName>
</protein>
<dbReference type="OrthoDB" id="4337177at2759"/>
<dbReference type="EMBL" id="MDYL01000004">
    <property type="protein sequence ID" value="OQD76478.1"/>
    <property type="molecule type" value="Genomic_DNA"/>
</dbReference>
<comment type="caution">
    <text evidence="2">The sequence shown here is derived from an EMBL/GenBank/DDBJ whole genome shotgun (WGS) entry which is preliminary data.</text>
</comment>
<dbReference type="OMA" id="NPFLCEL"/>